<sequence>MSDPRPLILFIEPRRSALSALGQRLCDAGMTVLPAANAADGLALLHRKPVDLLLAELDLPDRPASEIVRFMQGDNRLAEIPTVLITAQSNEQGALEAYESGADDVIAKPFDSDVLIARIRQRLRRSAAWKRLRADNAALDRRVVERSLQLGELREEMERLRRS</sequence>
<protein>
    <submittedName>
        <fullName evidence="8">DNA-binding response OmpR family regulator</fullName>
    </submittedName>
</protein>
<keyword evidence="9" id="KW-1185">Reference proteome</keyword>
<dbReference type="InterPro" id="IPR039420">
    <property type="entry name" value="WalR-like"/>
</dbReference>
<dbReference type="InterPro" id="IPR001789">
    <property type="entry name" value="Sig_transdc_resp-reg_receiver"/>
</dbReference>
<dbReference type="Gene3D" id="3.40.50.2300">
    <property type="match status" value="1"/>
</dbReference>
<evidence type="ECO:0000313" key="8">
    <source>
        <dbReference type="EMBL" id="MBB3764666.1"/>
    </source>
</evidence>
<dbReference type="GO" id="GO:0000156">
    <property type="term" value="F:phosphorelay response regulator activity"/>
    <property type="evidence" value="ECO:0007669"/>
    <property type="project" value="TreeGrafter"/>
</dbReference>
<reference evidence="8 9" key="1">
    <citation type="submission" date="2020-08" db="EMBL/GenBank/DDBJ databases">
        <title>Genomic Encyclopedia of Type Strains, Phase IV (KMG-IV): sequencing the most valuable type-strain genomes for metagenomic binning, comparative biology and taxonomic classification.</title>
        <authorList>
            <person name="Goeker M."/>
        </authorList>
    </citation>
    <scope>NUCLEOTIDE SEQUENCE [LARGE SCALE GENOMIC DNA]</scope>
    <source>
        <strain evidence="8 9">DSM 24194</strain>
    </source>
</reference>
<dbReference type="Proteomes" id="UP000578569">
    <property type="component" value="Unassembled WGS sequence"/>
</dbReference>
<dbReference type="InterPro" id="IPR011006">
    <property type="entry name" value="CheY-like_superfamily"/>
</dbReference>
<gene>
    <name evidence="8" type="ORF">FHS50_001728</name>
</gene>
<evidence type="ECO:0000256" key="2">
    <source>
        <dbReference type="ARBA" id="ARBA00023012"/>
    </source>
</evidence>
<evidence type="ECO:0000256" key="5">
    <source>
        <dbReference type="ARBA" id="ARBA00023163"/>
    </source>
</evidence>
<accession>A0A839Z076</accession>
<feature type="domain" description="Response regulatory" evidence="7">
    <location>
        <begin position="7"/>
        <end position="123"/>
    </location>
</feature>
<dbReference type="Pfam" id="PF00072">
    <property type="entry name" value="Response_reg"/>
    <property type="match status" value="1"/>
</dbReference>
<evidence type="ECO:0000256" key="3">
    <source>
        <dbReference type="ARBA" id="ARBA00023015"/>
    </source>
</evidence>
<keyword evidence="4 8" id="KW-0238">DNA-binding</keyword>
<proteinExistence type="predicted"/>
<evidence type="ECO:0000259" key="7">
    <source>
        <dbReference type="PROSITE" id="PS50110"/>
    </source>
</evidence>
<dbReference type="SMART" id="SM00448">
    <property type="entry name" value="REC"/>
    <property type="match status" value="1"/>
</dbReference>
<dbReference type="SUPFAM" id="SSF52172">
    <property type="entry name" value="CheY-like"/>
    <property type="match status" value="1"/>
</dbReference>
<dbReference type="GO" id="GO:0006355">
    <property type="term" value="P:regulation of DNA-templated transcription"/>
    <property type="evidence" value="ECO:0007669"/>
    <property type="project" value="TreeGrafter"/>
</dbReference>
<dbReference type="GO" id="GO:0000976">
    <property type="term" value="F:transcription cis-regulatory region binding"/>
    <property type="evidence" value="ECO:0007669"/>
    <property type="project" value="TreeGrafter"/>
</dbReference>
<dbReference type="EMBL" id="JACICF010000002">
    <property type="protein sequence ID" value="MBB3764666.1"/>
    <property type="molecule type" value="Genomic_DNA"/>
</dbReference>
<evidence type="ECO:0000256" key="6">
    <source>
        <dbReference type="PROSITE-ProRule" id="PRU00169"/>
    </source>
</evidence>
<name>A0A839Z076_9SPHN</name>
<dbReference type="PANTHER" id="PTHR48111:SF1">
    <property type="entry name" value="TWO-COMPONENT RESPONSE REGULATOR ORR33"/>
    <property type="match status" value="1"/>
</dbReference>
<comment type="caution">
    <text evidence="8">The sequence shown here is derived from an EMBL/GenBank/DDBJ whole genome shotgun (WGS) entry which is preliminary data.</text>
</comment>
<evidence type="ECO:0000256" key="4">
    <source>
        <dbReference type="ARBA" id="ARBA00023125"/>
    </source>
</evidence>
<dbReference type="GO" id="GO:0032993">
    <property type="term" value="C:protein-DNA complex"/>
    <property type="evidence" value="ECO:0007669"/>
    <property type="project" value="TreeGrafter"/>
</dbReference>
<evidence type="ECO:0000256" key="1">
    <source>
        <dbReference type="ARBA" id="ARBA00022553"/>
    </source>
</evidence>
<keyword evidence="2" id="KW-0902">Two-component regulatory system</keyword>
<keyword evidence="5" id="KW-0804">Transcription</keyword>
<organism evidence="8 9">
    <name type="scientific">Sphingomicrobium lutaoense</name>
    <dbReference type="NCBI Taxonomy" id="515949"/>
    <lineage>
        <taxon>Bacteria</taxon>
        <taxon>Pseudomonadati</taxon>
        <taxon>Pseudomonadota</taxon>
        <taxon>Alphaproteobacteria</taxon>
        <taxon>Sphingomonadales</taxon>
        <taxon>Sphingomonadaceae</taxon>
        <taxon>Sphingomicrobium</taxon>
    </lineage>
</organism>
<dbReference type="PANTHER" id="PTHR48111">
    <property type="entry name" value="REGULATOR OF RPOS"/>
    <property type="match status" value="1"/>
</dbReference>
<keyword evidence="1" id="KW-0597">Phosphoprotein</keyword>
<dbReference type="PROSITE" id="PS50110">
    <property type="entry name" value="RESPONSE_REGULATORY"/>
    <property type="match status" value="1"/>
</dbReference>
<dbReference type="AlphaFoldDB" id="A0A839Z076"/>
<evidence type="ECO:0000313" key="9">
    <source>
        <dbReference type="Proteomes" id="UP000578569"/>
    </source>
</evidence>
<comment type="caution">
    <text evidence="6">Lacks conserved residue(s) required for the propagation of feature annotation.</text>
</comment>
<keyword evidence="3" id="KW-0805">Transcription regulation</keyword>
<dbReference type="RefSeq" id="WP_183934050.1">
    <property type="nucleotide sequence ID" value="NZ_JACICF010000002.1"/>
</dbReference>
<dbReference type="GO" id="GO:0005829">
    <property type="term" value="C:cytosol"/>
    <property type="evidence" value="ECO:0007669"/>
    <property type="project" value="TreeGrafter"/>
</dbReference>